<proteinExistence type="predicted"/>
<gene>
    <name evidence="1" type="ORF">TCAL_04671</name>
</gene>
<dbReference type="AlphaFoldDB" id="A0A553NTQ9"/>
<comment type="caution">
    <text evidence="1">The sequence shown here is derived from an EMBL/GenBank/DDBJ whole genome shotgun (WGS) entry which is preliminary data.</text>
</comment>
<dbReference type="Proteomes" id="UP000318571">
    <property type="component" value="Chromosome 1"/>
</dbReference>
<reference evidence="1 2" key="1">
    <citation type="journal article" date="2018" name="Nat. Ecol. Evol.">
        <title>Genomic signatures of mitonuclear coevolution across populations of Tigriopus californicus.</title>
        <authorList>
            <person name="Barreto F.S."/>
            <person name="Watson E.T."/>
            <person name="Lima T.G."/>
            <person name="Willett C.S."/>
            <person name="Edmands S."/>
            <person name="Li W."/>
            <person name="Burton R.S."/>
        </authorList>
    </citation>
    <scope>NUCLEOTIDE SEQUENCE [LARGE SCALE GENOMIC DNA]</scope>
    <source>
        <strain evidence="1 2">San Diego</strain>
    </source>
</reference>
<dbReference type="Gene3D" id="2.130.10.10">
    <property type="entry name" value="YVTN repeat-like/Quinoprotein amine dehydrogenase"/>
    <property type="match status" value="1"/>
</dbReference>
<evidence type="ECO:0008006" key="3">
    <source>
        <dbReference type="Google" id="ProtNLM"/>
    </source>
</evidence>
<name>A0A553NTQ9_TIGCA</name>
<protein>
    <recommendedName>
        <fullName evidence="3">Anaphase-promoting complex subunit 4 WD40 domain-containing protein</fullName>
    </recommendedName>
</protein>
<keyword evidence="2" id="KW-1185">Reference proteome</keyword>
<sequence>MIPTKSTISADNNPPWYLEDDDSMDDDWFYSSIKRYQQISMFHLSCDIQSLDVLARTNLLVLAGKFDLEQIELAVYEIPEKLTALCPLKEGLLHQRDFSFVAGSRTLSQDPVIQVKFVDVPGLLKVILLQKFKISSWERKTETDLLVISQELDLDRTPHFMDVSNKIIVISENSTMTVLNICQLQVLHKITLTNSVNGCSLSSSNLTICLSNGTVVDFNPDTMKKVRSTSVSTSFPKMKCSSMKKSGPYQLAFISEEDNLFFFKEHDPVPEAPFHPHPTGLSNISAIKWNSDGTLIVSSLSQVIIFEVEVSKLTQIFVHDAHKSFIMDCIPHPTVPKLLFSSDSRKRLHAWLYNNENK</sequence>
<evidence type="ECO:0000313" key="2">
    <source>
        <dbReference type="Proteomes" id="UP000318571"/>
    </source>
</evidence>
<accession>A0A553NTQ9</accession>
<evidence type="ECO:0000313" key="1">
    <source>
        <dbReference type="EMBL" id="TRY68803.1"/>
    </source>
</evidence>
<organism evidence="1 2">
    <name type="scientific">Tigriopus californicus</name>
    <name type="common">Marine copepod</name>
    <dbReference type="NCBI Taxonomy" id="6832"/>
    <lineage>
        <taxon>Eukaryota</taxon>
        <taxon>Metazoa</taxon>
        <taxon>Ecdysozoa</taxon>
        <taxon>Arthropoda</taxon>
        <taxon>Crustacea</taxon>
        <taxon>Multicrustacea</taxon>
        <taxon>Hexanauplia</taxon>
        <taxon>Copepoda</taxon>
        <taxon>Harpacticoida</taxon>
        <taxon>Harpacticidae</taxon>
        <taxon>Tigriopus</taxon>
    </lineage>
</organism>
<dbReference type="InterPro" id="IPR036322">
    <property type="entry name" value="WD40_repeat_dom_sf"/>
</dbReference>
<dbReference type="SUPFAM" id="SSF50978">
    <property type="entry name" value="WD40 repeat-like"/>
    <property type="match status" value="1"/>
</dbReference>
<dbReference type="EMBL" id="VCGU01000010">
    <property type="protein sequence ID" value="TRY68803.1"/>
    <property type="molecule type" value="Genomic_DNA"/>
</dbReference>
<dbReference type="InterPro" id="IPR015943">
    <property type="entry name" value="WD40/YVTN_repeat-like_dom_sf"/>
</dbReference>